<dbReference type="AlphaFoldDB" id="A0A533QDM7"/>
<evidence type="ECO:0000313" key="1">
    <source>
        <dbReference type="EMBL" id="TLD42867.1"/>
    </source>
</evidence>
<evidence type="ECO:0000313" key="2">
    <source>
        <dbReference type="Proteomes" id="UP000319783"/>
    </source>
</evidence>
<dbReference type="EMBL" id="SULG01000011">
    <property type="protein sequence ID" value="TLD42867.1"/>
    <property type="molecule type" value="Genomic_DNA"/>
</dbReference>
<gene>
    <name evidence="1" type="ORF">JETT_0767</name>
</gene>
<proteinExistence type="predicted"/>
<comment type="caution">
    <text evidence="1">The sequence shown here is derived from an EMBL/GenBank/DDBJ whole genome shotgun (WGS) entry which is preliminary data.</text>
</comment>
<organism evidence="1 2">
    <name type="scientific">Candidatus Jettenia ecosi</name>
    <dbReference type="NCBI Taxonomy" id="2494326"/>
    <lineage>
        <taxon>Bacteria</taxon>
        <taxon>Pseudomonadati</taxon>
        <taxon>Planctomycetota</taxon>
        <taxon>Candidatus Brocadiia</taxon>
        <taxon>Candidatus Brocadiales</taxon>
        <taxon>Candidatus Brocadiaceae</taxon>
        <taxon>Candidatus Jettenia</taxon>
    </lineage>
</organism>
<accession>A0A533QDM7</accession>
<name>A0A533QDM7_9BACT</name>
<protein>
    <submittedName>
        <fullName evidence="1">Uncharacterized protein</fullName>
    </submittedName>
</protein>
<sequence length="38" mass="3815">MDNHILSGTSGTGGSSAATTIARTTGIAVSITTRRHSK</sequence>
<dbReference type="Proteomes" id="UP000319783">
    <property type="component" value="Unassembled WGS sequence"/>
</dbReference>
<reference evidence="1 2" key="1">
    <citation type="submission" date="2019-04" db="EMBL/GenBank/DDBJ databases">
        <title>Genome of a novel bacterium Candidatus Jettenia ecosi reconstructed from metagenome of an anammox bioreactor.</title>
        <authorList>
            <person name="Mardanov A.V."/>
            <person name="Beletsky A.V."/>
            <person name="Ravin N.V."/>
            <person name="Botchkova E.A."/>
            <person name="Litti Y.V."/>
            <person name="Nozhevnikova A.N."/>
        </authorList>
    </citation>
    <scope>NUCLEOTIDE SEQUENCE [LARGE SCALE GENOMIC DNA]</scope>
    <source>
        <strain evidence="1">J2</strain>
    </source>
</reference>